<dbReference type="SUPFAM" id="SSF56281">
    <property type="entry name" value="Metallo-hydrolase/oxidoreductase"/>
    <property type="match status" value="1"/>
</dbReference>
<feature type="domain" description="Metallo-beta-lactamase" evidence="1">
    <location>
        <begin position="18"/>
        <end position="209"/>
    </location>
</feature>
<evidence type="ECO:0000313" key="2">
    <source>
        <dbReference type="EMBL" id="MBZ0059453.1"/>
    </source>
</evidence>
<dbReference type="Gene3D" id="3.60.15.10">
    <property type="entry name" value="Ribonuclease Z/Hydroxyacylglutathione hydrolase-like"/>
    <property type="match status" value="1"/>
</dbReference>
<dbReference type="Proteomes" id="UP000706580">
    <property type="component" value="Unassembled WGS sequence"/>
</dbReference>
<dbReference type="InterPro" id="IPR036866">
    <property type="entry name" value="RibonucZ/Hydroxyglut_hydro"/>
</dbReference>
<evidence type="ECO:0000313" key="3">
    <source>
        <dbReference type="Proteomes" id="UP000706580"/>
    </source>
</evidence>
<reference evidence="2 3" key="1">
    <citation type="submission" date="2020-11" db="EMBL/GenBank/DDBJ databases">
        <title>Draft Genome of Enterobacter sp. strain EMC7.</title>
        <authorList>
            <person name="Barman P."/>
            <person name="Sinha S."/>
            <person name="Sen S."/>
            <person name="Chakraborty R."/>
        </authorList>
    </citation>
    <scope>NUCLEOTIDE SEQUENCE [LARGE SCALE GENOMIC DNA]</scope>
    <source>
        <strain evidence="2 3">EMC7</strain>
    </source>
</reference>
<comment type="caution">
    <text evidence="2">The sequence shown here is derived from an EMBL/GenBank/DDBJ whole genome shotgun (WGS) entry which is preliminary data.</text>
</comment>
<proteinExistence type="predicted"/>
<protein>
    <submittedName>
        <fullName evidence="2">MBL fold metallo-hydrolase</fullName>
    </submittedName>
</protein>
<name>A0ABS7S012_9ENTR</name>
<dbReference type="PANTHER" id="PTHR42951">
    <property type="entry name" value="METALLO-BETA-LACTAMASE DOMAIN-CONTAINING"/>
    <property type="match status" value="1"/>
</dbReference>
<organism evidence="2 3">
    <name type="scientific">Leclercia barmai</name>
    <dbReference type="NCBI Taxonomy" id="2785629"/>
    <lineage>
        <taxon>Bacteria</taxon>
        <taxon>Pseudomonadati</taxon>
        <taxon>Pseudomonadota</taxon>
        <taxon>Gammaproteobacteria</taxon>
        <taxon>Enterobacterales</taxon>
        <taxon>Enterobacteriaceae</taxon>
        <taxon>Leclercia</taxon>
    </lineage>
</organism>
<gene>
    <name evidence="2" type="ORF">ITX56_16920</name>
</gene>
<keyword evidence="3" id="KW-1185">Reference proteome</keyword>
<dbReference type="Pfam" id="PF00753">
    <property type="entry name" value="Lactamase_B"/>
    <property type="match status" value="1"/>
</dbReference>
<dbReference type="SMART" id="SM00849">
    <property type="entry name" value="Lactamase_B"/>
    <property type="match status" value="1"/>
</dbReference>
<dbReference type="EMBL" id="JADMNK010000010">
    <property type="protein sequence ID" value="MBZ0059453.1"/>
    <property type="molecule type" value="Genomic_DNA"/>
</dbReference>
<evidence type="ECO:0000259" key="1">
    <source>
        <dbReference type="SMART" id="SM00849"/>
    </source>
</evidence>
<sequence>MQIRKKLFIVSGGTYGKLGNAYVVQHNDGYLLIDSSVPGARETILSNLSHWDISEEQITHVLLTHGHDDHAGCAAWFQEKGAKVYVGAPDAPMLINGNFGPESPQTNHVMPPCTPDVTFTEDTVLEIGGLTIQVILAPGHTDGTVLYYVQIGEDRVLFSGDTFYPDGEKGDAAYTGWKGDMTYSGEKLGESFARLWKMDLKPTIIVGGHGIPRVGNDAHESIKIAYKYWMLNNR</sequence>
<accession>A0ABS7S012</accession>
<dbReference type="InterPro" id="IPR001279">
    <property type="entry name" value="Metallo-B-lactamas"/>
</dbReference>
<dbReference type="InterPro" id="IPR050855">
    <property type="entry name" value="NDM-1-like"/>
</dbReference>
<dbReference type="RefSeq" id="WP_223075138.1">
    <property type="nucleotide sequence ID" value="NZ_JADMNK010000010.1"/>
</dbReference>